<proteinExistence type="inferred from homology"/>
<evidence type="ECO:0000313" key="3">
    <source>
        <dbReference type="EMBL" id="QER87960.1"/>
    </source>
</evidence>
<organism evidence="3 4">
    <name type="scientific">Streptomyces tendae</name>
    <dbReference type="NCBI Taxonomy" id="1932"/>
    <lineage>
        <taxon>Bacteria</taxon>
        <taxon>Bacillati</taxon>
        <taxon>Actinomycetota</taxon>
        <taxon>Actinomycetes</taxon>
        <taxon>Kitasatosporales</taxon>
        <taxon>Streptomycetaceae</taxon>
        <taxon>Streptomyces</taxon>
    </lineage>
</organism>
<evidence type="ECO:0000313" key="4">
    <source>
        <dbReference type="Proteomes" id="UP000324308"/>
    </source>
</evidence>
<feature type="domain" description="Activator of Hsp90 ATPase homologue 1/2-like C-terminal" evidence="2">
    <location>
        <begin position="16"/>
        <end position="138"/>
    </location>
</feature>
<sequence length="144" mass="15636">MSDGNGHSYALTRTLDAPVGAVWEAWTTPDHYARWAYAAPGSVEMDVRPGGGWKATVVTPDGTRVPLTGSYLEVDVNRLLVLGMDVPGRDEPATMAMELGEDGPRTRIEIRQTCDTVEERDAAEQGSTMLLDSLTRFLSEGPAR</sequence>
<dbReference type="Proteomes" id="UP000324308">
    <property type="component" value="Chromosome"/>
</dbReference>
<dbReference type="SUPFAM" id="SSF55961">
    <property type="entry name" value="Bet v1-like"/>
    <property type="match status" value="1"/>
</dbReference>
<reference evidence="3 4" key="1">
    <citation type="submission" date="2019-09" db="EMBL/GenBank/DDBJ databases">
        <title>Draft genome sequence of the Ebosin-producing strain Streptomyces sp. 139.</title>
        <authorList>
            <person name="Ai L."/>
            <person name="Geng M."/>
            <person name="Ma M."/>
            <person name="Bai L."/>
        </authorList>
    </citation>
    <scope>NUCLEOTIDE SEQUENCE [LARGE SCALE GENOMIC DNA]</scope>
    <source>
        <strain evidence="3 4">139</strain>
    </source>
</reference>
<comment type="similarity">
    <text evidence="1">Belongs to the AHA1 family.</text>
</comment>
<evidence type="ECO:0000256" key="1">
    <source>
        <dbReference type="ARBA" id="ARBA00006817"/>
    </source>
</evidence>
<dbReference type="Pfam" id="PF08327">
    <property type="entry name" value="AHSA1"/>
    <property type="match status" value="1"/>
</dbReference>
<accession>A0ABX5ZUD1</accession>
<dbReference type="RefSeq" id="WP_150155660.1">
    <property type="nucleotide sequence ID" value="NZ_CP043959.1"/>
</dbReference>
<dbReference type="Gene3D" id="3.30.530.20">
    <property type="match status" value="1"/>
</dbReference>
<gene>
    <name evidence="3" type="ORF">F3L20_20865</name>
</gene>
<dbReference type="InterPro" id="IPR013538">
    <property type="entry name" value="ASHA1/2-like_C"/>
</dbReference>
<keyword evidence="4" id="KW-1185">Reference proteome</keyword>
<name>A0ABX5ZUD1_STRTE</name>
<dbReference type="CDD" id="cd07814">
    <property type="entry name" value="SRPBCC_CalC_Aha1-like"/>
    <property type="match status" value="1"/>
</dbReference>
<dbReference type="InterPro" id="IPR023393">
    <property type="entry name" value="START-like_dom_sf"/>
</dbReference>
<protein>
    <submittedName>
        <fullName evidence="3">SRPBCC domain-containing protein</fullName>
    </submittedName>
</protein>
<dbReference type="EMBL" id="CP043959">
    <property type="protein sequence ID" value="QER87960.1"/>
    <property type="molecule type" value="Genomic_DNA"/>
</dbReference>
<evidence type="ECO:0000259" key="2">
    <source>
        <dbReference type="Pfam" id="PF08327"/>
    </source>
</evidence>